<accession>A0ACC2PWF1</accession>
<feature type="non-terminal residue" evidence="1">
    <location>
        <position position="144"/>
    </location>
</feature>
<dbReference type="EMBL" id="CM056741">
    <property type="protein sequence ID" value="KAJ8687614.1"/>
    <property type="molecule type" value="Genomic_DNA"/>
</dbReference>
<proteinExistence type="predicted"/>
<reference evidence="1" key="1">
    <citation type="submission" date="2023-04" db="EMBL/GenBank/DDBJ databases">
        <title>A chromosome-level genome assembly of the parasitoid wasp Eretmocerus hayati.</title>
        <authorList>
            <person name="Zhong Y."/>
            <person name="Liu S."/>
            <person name="Liu Y."/>
        </authorList>
    </citation>
    <scope>NUCLEOTIDE SEQUENCE</scope>
    <source>
        <strain evidence="1">ZJU_SS_LIU_2023</strain>
    </source>
</reference>
<sequence length="144" mass="15559">MCDVKGETRVLPSPKLLRPSCDERSSDGSDSPSRSTPCTPTGLRRASSLEKCFSDPEFFKKQRARQQQHQQQKNGLPTGQNQNSNGEVPAKDDVEHQRQQQKAQTESQPNGSEVITNGGNTSSRNCGTGTNGGAKEDECVGPAN</sequence>
<organism evidence="1 2">
    <name type="scientific">Eretmocerus hayati</name>
    <dbReference type="NCBI Taxonomy" id="131215"/>
    <lineage>
        <taxon>Eukaryota</taxon>
        <taxon>Metazoa</taxon>
        <taxon>Ecdysozoa</taxon>
        <taxon>Arthropoda</taxon>
        <taxon>Hexapoda</taxon>
        <taxon>Insecta</taxon>
        <taxon>Pterygota</taxon>
        <taxon>Neoptera</taxon>
        <taxon>Endopterygota</taxon>
        <taxon>Hymenoptera</taxon>
        <taxon>Apocrita</taxon>
        <taxon>Proctotrupomorpha</taxon>
        <taxon>Chalcidoidea</taxon>
        <taxon>Aphelinidae</taxon>
        <taxon>Aphelininae</taxon>
        <taxon>Eretmocerus</taxon>
    </lineage>
</organism>
<evidence type="ECO:0000313" key="1">
    <source>
        <dbReference type="EMBL" id="KAJ8687614.1"/>
    </source>
</evidence>
<dbReference type="Proteomes" id="UP001239111">
    <property type="component" value="Chromosome 1"/>
</dbReference>
<evidence type="ECO:0000313" key="2">
    <source>
        <dbReference type="Proteomes" id="UP001239111"/>
    </source>
</evidence>
<keyword evidence="2" id="KW-1185">Reference proteome</keyword>
<comment type="caution">
    <text evidence="1">The sequence shown here is derived from an EMBL/GenBank/DDBJ whole genome shotgun (WGS) entry which is preliminary data.</text>
</comment>
<protein>
    <submittedName>
        <fullName evidence="1">Uncharacterized protein</fullName>
    </submittedName>
</protein>
<gene>
    <name evidence="1" type="ORF">QAD02_023408</name>
</gene>
<name>A0ACC2PWF1_9HYME</name>